<dbReference type="GO" id="GO:0005524">
    <property type="term" value="F:ATP binding"/>
    <property type="evidence" value="ECO:0007669"/>
    <property type="project" value="UniProtKB-KW"/>
</dbReference>
<dbReference type="EMBL" id="FO082048">
    <property type="protein sequence ID" value="CCE84890.1"/>
    <property type="molecule type" value="Genomic_DNA"/>
</dbReference>
<dbReference type="InterPro" id="IPR029047">
    <property type="entry name" value="HSP70_peptide-bd_sf"/>
</dbReference>
<protein>
    <submittedName>
        <fullName evidence="5">Piso0_004449 protein</fullName>
    </submittedName>
</protein>
<reference evidence="5" key="1">
    <citation type="submission" date="2011-10" db="EMBL/GenBank/DDBJ databases">
        <authorList>
            <person name="Genoscope - CEA"/>
        </authorList>
    </citation>
    <scope>NUCLEOTIDE SEQUENCE</scope>
</reference>
<evidence type="ECO:0000256" key="2">
    <source>
        <dbReference type="ARBA" id="ARBA00022741"/>
    </source>
</evidence>
<dbReference type="InterPro" id="IPR013126">
    <property type="entry name" value="Hsp_70_fam"/>
</dbReference>
<dbReference type="AlphaFoldDB" id="G8Y5H9"/>
<dbReference type="Pfam" id="PF00012">
    <property type="entry name" value="HSP70"/>
    <property type="match status" value="1"/>
</dbReference>
<dbReference type="InterPro" id="IPR043129">
    <property type="entry name" value="ATPase_NBD"/>
</dbReference>
<dbReference type="OrthoDB" id="29851at2759"/>
<dbReference type="eggNOG" id="KOG0101">
    <property type="taxonomic scope" value="Eukaryota"/>
</dbReference>
<dbReference type="CDD" id="cd10232">
    <property type="entry name" value="ASKHA_NBD_HSP70_ScSsz1p-like"/>
    <property type="match status" value="1"/>
</dbReference>
<dbReference type="SUPFAM" id="SSF53067">
    <property type="entry name" value="Actin-like ATPase domain"/>
    <property type="match status" value="2"/>
</dbReference>
<sequence>MSTVLGISFGNTSSSIALSTKDGKVDVIANPDGDRAIPSVLSYVGEDEYHGAQAKSQLIRNPKNTIVNFRDFVGKKYDEVDISASKLGSPAIKSANGSISYEIQRGSTTESLTVEEVTKRHFKKLKEAAEDYTGKKVEGVVIAVPTNYTEEQKAELSKVLDASGLKSLQVINEPSAALLAHLSAKEDRSLEDKVYVVADFGGIRSDVAVIAVRGGIMTILSTSHKLGLGGDKLDDVLAEYFAKEFEKKYKANPRNNARSLAKLKSESIVVKKTLSNVQTSTCSIESLAEGIDFHTSINRLRYEVTARQVLSEMSSFLEEAVKKSGLETIDIDEVLLVGGTSHTPKLAADISFIFPETTVVTSPALDSKALNPSELIARGAALQASLIEGFDESEIKESLQPIVVNTQHLVKPIGIKDSEGNFVTLLHAETAFPIKKTLEVTNGDSDAVSVELFEGERTVKETVIEPEQDSDDSEDEEEEPEIKRTAVYVSGNKLAELALKDLKPNAKLEIIINISNDGVLNISARELKQGSVAVKGQVSSSS</sequence>
<evidence type="ECO:0000313" key="5">
    <source>
        <dbReference type="EMBL" id="CCE84890.1"/>
    </source>
</evidence>
<dbReference type="PRINTS" id="PR00301">
    <property type="entry name" value="HEATSHOCK70"/>
</dbReference>
<dbReference type="PANTHER" id="PTHR45639">
    <property type="entry name" value="HSC70CB, ISOFORM G-RELATED"/>
    <property type="match status" value="1"/>
</dbReference>
<dbReference type="GO" id="GO:0005634">
    <property type="term" value="C:nucleus"/>
    <property type="evidence" value="ECO:0007669"/>
    <property type="project" value="TreeGrafter"/>
</dbReference>
<dbReference type="Gene3D" id="2.60.34.10">
    <property type="entry name" value="Substrate Binding Domain Of DNAk, Chain A, domain 1"/>
    <property type="match status" value="1"/>
</dbReference>
<dbReference type="STRING" id="559304.G8Y5H9"/>
<dbReference type="EMBL" id="FO082049">
    <property type="protein sequence ID" value="CCE83859.1"/>
    <property type="molecule type" value="Genomic_DNA"/>
</dbReference>
<dbReference type="Proteomes" id="UP000005222">
    <property type="component" value="Chromosome L"/>
</dbReference>
<dbReference type="GO" id="GO:0005829">
    <property type="term" value="C:cytosol"/>
    <property type="evidence" value="ECO:0007669"/>
    <property type="project" value="TreeGrafter"/>
</dbReference>
<keyword evidence="3" id="KW-0067">ATP-binding</keyword>
<dbReference type="HOGENOM" id="CLU_005965_0_3_1"/>
<dbReference type="FunFam" id="3.90.640.10:FF:000010">
    <property type="entry name" value="heat shock 70 kDa protein 14"/>
    <property type="match status" value="1"/>
</dbReference>
<evidence type="ECO:0000313" key="6">
    <source>
        <dbReference type="Proteomes" id="UP000005222"/>
    </source>
</evidence>
<dbReference type="Gene3D" id="3.30.420.40">
    <property type="match status" value="2"/>
</dbReference>
<dbReference type="FunCoup" id="G8Y5H9">
    <property type="interactions" value="681"/>
</dbReference>
<gene>
    <name evidence="5" type="primary">Piso0_004449</name>
    <name evidence="4" type="ORF">GNLVRS01_PISO0K17126g</name>
    <name evidence="5" type="ORF">GNLVRS01_PISO0L17127g</name>
</gene>
<dbReference type="Proteomes" id="UP000005222">
    <property type="component" value="Chromosome K"/>
</dbReference>
<dbReference type="PANTHER" id="PTHR45639:SF32">
    <property type="entry name" value="HEAT SHOCK PROTEIN PDR13"/>
    <property type="match status" value="1"/>
</dbReference>
<dbReference type="SUPFAM" id="SSF100920">
    <property type="entry name" value="Heat shock protein 70kD (HSP70), peptide-binding domain"/>
    <property type="match status" value="1"/>
</dbReference>
<keyword evidence="6" id="KW-1185">Reference proteome</keyword>
<reference evidence="6" key="2">
    <citation type="journal article" date="2012" name="G3 (Bethesda)">
        <title>Pichia sorbitophila, an interspecies yeast hybrid reveals early steps of genome resolution following polyploidization.</title>
        <authorList>
            <person name="Leh Louis V."/>
            <person name="Despons L."/>
            <person name="Friedrich A."/>
            <person name="Martin T."/>
            <person name="Durrens P."/>
            <person name="Casaregola S."/>
            <person name="Neuveglise C."/>
            <person name="Fairhead C."/>
            <person name="Marck C."/>
            <person name="Cruz J.A."/>
            <person name="Straub M.L."/>
            <person name="Kugler V."/>
            <person name="Sacerdot C."/>
            <person name="Uzunov Z."/>
            <person name="Thierry A."/>
            <person name="Weiss S."/>
            <person name="Bleykasten C."/>
            <person name="De Montigny J."/>
            <person name="Jacques N."/>
            <person name="Jung P."/>
            <person name="Lemaire M."/>
            <person name="Mallet S."/>
            <person name="Morel G."/>
            <person name="Richard G.F."/>
            <person name="Sarkar A."/>
            <person name="Savel G."/>
            <person name="Schacherer J."/>
            <person name="Seret M.L."/>
            <person name="Talla E."/>
            <person name="Samson G."/>
            <person name="Jubin C."/>
            <person name="Poulain J."/>
            <person name="Vacherie B."/>
            <person name="Barbe V."/>
            <person name="Pelletier E."/>
            <person name="Sherman D.J."/>
            <person name="Westhof E."/>
            <person name="Weissenbach J."/>
            <person name="Baret P.V."/>
            <person name="Wincker P."/>
            <person name="Gaillardin C."/>
            <person name="Dujon B."/>
            <person name="Souciet J.L."/>
        </authorList>
    </citation>
    <scope>NUCLEOTIDE SEQUENCE [LARGE SCALE GENOMIC DNA]</scope>
    <source>
        <strain evidence="6">ATCC MYA-4447 / BCRC 22081 / CBS 7064 / NBRC 10061 / NRRL Y-12695</strain>
    </source>
</reference>
<evidence type="ECO:0000313" key="4">
    <source>
        <dbReference type="EMBL" id="CCE83859.1"/>
    </source>
</evidence>
<dbReference type="GO" id="GO:0140662">
    <property type="term" value="F:ATP-dependent protein folding chaperone"/>
    <property type="evidence" value="ECO:0007669"/>
    <property type="project" value="InterPro"/>
</dbReference>
<name>G8Y5H9_PICSO</name>
<evidence type="ECO:0000256" key="1">
    <source>
        <dbReference type="ARBA" id="ARBA00007381"/>
    </source>
</evidence>
<keyword evidence="2" id="KW-0547">Nucleotide-binding</keyword>
<proteinExistence type="inferred from homology"/>
<organism evidence="5 6">
    <name type="scientific">Pichia sorbitophila (strain ATCC MYA-4447 / BCRC 22081 / CBS 7064 / NBRC 10061 / NRRL Y-12695)</name>
    <name type="common">Hybrid yeast</name>
    <dbReference type="NCBI Taxonomy" id="559304"/>
    <lineage>
        <taxon>Eukaryota</taxon>
        <taxon>Fungi</taxon>
        <taxon>Dikarya</taxon>
        <taxon>Ascomycota</taxon>
        <taxon>Saccharomycotina</taxon>
        <taxon>Pichiomycetes</taxon>
        <taxon>Debaryomycetaceae</taxon>
        <taxon>Millerozyma</taxon>
    </lineage>
</organism>
<accession>G8Y5H9</accession>
<evidence type="ECO:0000256" key="3">
    <source>
        <dbReference type="ARBA" id="ARBA00022840"/>
    </source>
</evidence>
<comment type="similarity">
    <text evidence="1">Belongs to the heat shock protein 70 family.</text>
</comment>
<dbReference type="InParanoid" id="G8Y5H9"/>
<dbReference type="Gene3D" id="3.90.640.10">
    <property type="entry name" value="Actin, Chain A, domain 4"/>
    <property type="match status" value="1"/>
</dbReference>
<dbReference type="Gene3D" id="3.30.30.30">
    <property type="match status" value="1"/>
</dbReference>